<dbReference type="PANTHER" id="PTHR22991:SF44">
    <property type="entry name" value="C-TYPE LECTIN-RELATED"/>
    <property type="match status" value="1"/>
</dbReference>
<protein>
    <recommendedName>
        <fullName evidence="3">C-type lectin domain-containing protein</fullName>
    </recommendedName>
</protein>
<dbReference type="Gene3D" id="3.10.100.10">
    <property type="entry name" value="Mannose-Binding Protein A, subunit A"/>
    <property type="match status" value="2"/>
</dbReference>
<dbReference type="AlphaFoldDB" id="G0P3F6"/>
<dbReference type="EMBL" id="GL380043">
    <property type="protein sequence ID" value="EGT43957.1"/>
    <property type="molecule type" value="Genomic_DNA"/>
</dbReference>
<evidence type="ECO:0000313" key="4">
    <source>
        <dbReference type="EMBL" id="EGT43957.1"/>
    </source>
</evidence>
<keyword evidence="5" id="KW-1185">Reference proteome</keyword>
<dbReference type="InParanoid" id="G0P3F6"/>
<dbReference type="CDD" id="cd00037">
    <property type="entry name" value="CLECT"/>
    <property type="match status" value="2"/>
</dbReference>
<evidence type="ECO:0000259" key="3">
    <source>
        <dbReference type="PROSITE" id="PS50041"/>
    </source>
</evidence>
<dbReference type="Pfam" id="PF00059">
    <property type="entry name" value="Lectin_C"/>
    <property type="match status" value="2"/>
</dbReference>
<dbReference type="OMA" id="NDRFGQC"/>
<accession>G0P3F6</accession>
<dbReference type="SUPFAM" id="SSF56436">
    <property type="entry name" value="C-type lectin-like"/>
    <property type="match status" value="2"/>
</dbReference>
<dbReference type="Proteomes" id="UP000008068">
    <property type="component" value="Unassembled WGS sequence"/>
</dbReference>
<dbReference type="InterPro" id="IPR050976">
    <property type="entry name" value="Snaclec"/>
</dbReference>
<proteinExistence type="predicted"/>
<keyword evidence="2" id="KW-0732">Signal</keyword>
<dbReference type="InterPro" id="IPR016186">
    <property type="entry name" value="C-type_lectin-like/link_sf"/>
</dbReference>
<evidence type="ECO:0000256" key="1">
    <source>
        <dbReference type="ARBA" id="ARBA00023157"/>
    </source>
</evidence>
<gene>
    <name evidence="4" type="ORF">CAEBREN_23542</name>
</gene>
<feature type="signal peptide" evidence="2">
    <location>
        <begin position="1"/>
        <end position="19"/>
    </location>
</feature>
<feature type="chain" id="PRO_5003406809" description="C-type lectin domain-containing protein" evidence="2">
    <location>
        <begin position="20"/>
        <end position="287"/>
    </location>
</feature>
<keyword evidence="1" id="KW-1015">Disulfide bond</keyword>
<dbReference type="PROSITE" id="PS50041">
    <property type="entry name" value="C_TYPE_LECTIN_2"/>
    <property type="match status" value="2"/>
</dbReference>
<evidence type="ECO:0000313" key="5">
    <source>
        <dbReference type="Proteomes" id="UP000008068"/>
    </source>
</evidence>
<organism evidence="5">
    <name type="scientific">Caenorhabditis brenneri</name>
    <name type="common">Nematode worm</name>
    <dbReference type="NCBI Taxonomy" id="135651"/>
    <lineage>
        <taxon>Eukaryota</taxon>
        <taxon>Metazoa</taxon>
        <taxon>Ecdysozoa</taxon>
        <taxon>Nematoda</taxon>
        <taxon>Chromadorea</taxon>
        <taxon>Rhabditida</taxon>
        <taxon>Rhabditina</taxon>
        <taxon>Rhabditomorpha</taxon>
        <taxon>Rhabditoidea</taxon>
        <taxon>Rhabditidae</taxon>
        <taxon>Peloderinae</taxon>
        <taxon>Caenorhabditis</taxon>
    </lineage>
</organism>
<dbReference type="eggNOG" id="KOG4297">
    <property type="taxonomic scope" value="Eukaryota"/>
</dbReference>
<reference evidence="5" key="1">
    <citation type="submission" date="2011-07" db="EMBL/GenBank/DDBJ databases">
        <authorList>
            <consortium name="Caenorhabditis brenneri Sequencing and Analysis Consortium"/>
            <person name="Wilson R.K."/>
        </authorList>
    </citation>
    <scope>NUCLEOTIDE SEQUENCE [LARGE SCALE GENOMIC DNA]</scope>
    <source>
        <strain evidence="5">PB2801</strain>
    </source>
</reference>
<feature type="domain" description="C-type lectin" evidence="3">
    <location>
        <begin position="165"/>
        <end position="276"/>
    </location>
</feature>
<dbReference type="OrthoDB" id="5842905at2759"/>
<dbReference type="InterPro" id="IPR016187">
    <property type="entry name" value="CTDL_fold"/>
</dbReference>
<name>G0P3F6_CAEBE</name>
<dbReference type="SMART" id="SM00034">
    <property type="entry name" value="CLECT"/>
    <property type="match status" value="2"/>
</dbReference>
<feature type="domain" description="C-type lectin" evidence="3">
    <location>
        <begin position="31"/>
        <end position="150"/>
    </location>
</feature>
<dbReference type="HOGENOM" id="CLU_037161_1_0_1"/>
<evidence type="ECO:0000256" key="2">
    <source>
        <dbReference type="SAM" id="SignalP"/>
    </source>
</evidence>
<dbReference type="PANTHER" id="PTHR22991">
    <property type="entry name" value="PROTEIN CBG13490"/>
    <property type="match status" value="1"/>
</dbReference>
<dbReference type="STRING" id="135651.G0P3F6"/>
<sequence length="287" mass="31512">MKLLLLAGILFTISFYAYADIICAPGYTLVNESKCWQLFNNQTAESDADESCRQNGGGILATLTTAIDNRALLTMFNGTDVSRVWIGLKCTGLSLSTCQWDDQSQVKYSSFASGFPNDRFGQCVYYSADGSPQGQWANGPCEDKLPYVCELPTTSSDFLNCTNNYNNNCYTADNTTIEFSWAQKDCQTQLGNLASVHSYLENRYLTSLFDFDGSVWLGGLAPGAGLIVWTDGSNNNYYNLRTTGNGTCVSMDLHTDSSNGNWTSVDCNSQLGYLCKRYTCSSDGHCP</sequence>
<dbReference type="InterPro" id="IPR001304">
    <property type="entry name" value="C-type_lectin-like"/>
</dbReference>